<sequence length="140" mass="16751">MNRRDLLLHQMQIPQWVLRKPQVLKGDAQIRLEQQIKLVVVCDEDYRQSQLFSDILLALNLNNNEYQWLSLEQALRLTISHSPLIWLISPQEQADEFVKKFANSTAWRHSSWQMLSQSQTKRQLWQQMLQHFPDIEDVEV</sequence>
<comment type="function">
    <text evidence="1">Part of the beta sliding clamp loading complex, which hydrolyzes ATP to load the beta clamp onto primed DNA to form the DNA replication pre-initiation complex. DNA polymerase III is a complex, multichain enzyme responsible for most of the replicative synthesis in bacteria. This DNA polymerase also exhibits 3' to 5' exonuclease activity.</text>
</comment>
<dbReference type="Proteomes" id="UP000276010">
    <property type="component" value="Unassembled WGS sequence"/>
</dbReference>
<accession>A0A3R8MKC6</accession>
<dbReference type="InterPro" id="IPR036654">
    <property type="entry name" value="DNA_pol_III_psi_sf"/>
</dbReference>
<dbReference type="PIRSF" id="PIRSF029225">
    <property type="entry name" value="DNA_pol_III_psi"/>
    <property type="match status" value="1"/>
</dbReference>
<keyword evidence="1" id="KW-0239">DNA-directed DNA polymerase</keyword>
<keyword evidence="1" id="KW-0548">Nucleotidyltransferase</keyword>
<dbReference type="GO" id="GO:0006260">
    <property type="term" value="P:DNA replication"/>
    <property type="evidence" value="ECO:0007669"/>
    <property type="project" value="UniProtKB-KW"/>
</dbReference>
<dbReference type="RefSeq" id="WP_125135082.1">
    <property type="nucleotide sequence ID" value="NZ_CP146202.1"/>
</dbReference>
<comment type="caution">
    <text evidence="2">The sequence shown here is derived from an EMBL/GenBank/DDBJ whole genome shotgun (WGS) entry which is preliminary data.</text>
</comment>
<proteinExistence type="predicted"/>
<evidence type="ECO:0000256" key="1">
    <source>
        <dbReference type="PIRNR" id="PIRNR029225"/>
    </source>
</evidence>
<evidence type="ECO:0000313" key="2">
    <source>
        <dbReference type="EMBL" id="RRN02329.1"/>
    </source>
</evidence>
<keyword evidence="1" id="KW-0235">DNA replication</keyword>
<organism evidence="2 3">
    <name type="scientific">Bibersteinia trehalosi</name>
    <name type="common">Pasteurella trehalosi</name>
    <dbReference type="NCBI Taxonomy" id="47735"/>
    <lineage>
        <taxon>Bacteria</taxon>
        <taxon>Pseudomonadati</taxon>
        <taxon>Pseudomonadota</taxon>
        <taxon>Gammaproteobacteria</taxon>
        <taxon>Pasteurellales</taxon>
        <taxon>Pasteurellaceae</taxon>
        <taxon>Bibersteinia</taxon>
    </lineage>
</organism>
<dbReference type="InterPro" id="IPR004615">
    <property type="entry name" value="DNA_pol_III_psi"/>
</dbReference>
<dbReference type="Pfam" id="PF03603">
    <property type="entry name" value="DNA_III_psi"/>
    <property type="match status" value="1"/>
</dbReference>
<name>A0A3R8MKC6_BIBTR</name>
<dbReference type="Gene3D" id="3.40.50.10220">
    <property type="entry name" value="DNA polymerase III, psi subunit"/>
    <property type="match status" value="1"/>
</dbReference>
<dbReference type="AlphaFoldDB" id="A0A3R8MKC6"/>
<dbReference type="EMBL" id="RRUC01000035">
    <property type="protein sequence ID" value="RRN02329.1"/>
    <property type="molecule type" value="Genomic_DNA"/>
</dbReference>
<dbReference type="SUPFAM" id="SSF102220">
    <property type="entry name" value="DNA polymerase III psi subunit"/>
    <property type="match status" value="1"/>
</dbReference>
<keyword evidence="1" id="KW-0808">Transferase</keyword>
<dbReference type="NCBIfam" id="NF005338">
    <property type="entry name" value="PRK06856.1-4"/>
    <property type="match status" value="1"/>
</dbReference>
<dbReference type="GO" id="GO:0008408">
    <property type="term" value="F:3'-5' exonuclease activity"/>
    <property type="evidence" value="ECO:0007669"/>
    <property type="project" value="InterPro"/>
</dbReference>
<dbReference type="GO" id="GO:0003887">
    <property type="term" value="F:DNA-directed DNA polymerase activity"/>
    <property type="evidence" value="ECO:0007669"/>
    <property type="project" value="UniProtKB-KW"/>
</dbReference>
<gene>
    <name evidence="2" type="ORF">EIM44_08045</name>
</gene>
<dbReference type="STRING" id="1263831.F543_16340"/>
<protein>
    <recommendedName>
        <fullName evidence="1">DNA polymerase III subunit psi</fullName>
    </recommendedName>
</protein>
<evidence type="ECO:0000313" key="3">
    <source>
        <dbReference type="Proteomes" id="UP000276010"/>
    </source>
</evidence>
<reference evidence="2 3" key="1">
    <citation type="submission" date="2018-11" db="EMBL/GenBank/DDBJ databases">
        <title>Whole genome sequence of Bibersteinia trehalosi strain OADDL-BT1 an multidrug resistant pathogen isolate.</title>
        <authorList>
            <person name="Couger M."/>
            <person name="Ramachandran A."/>
        </authorList>
    </citation>
    <scope>NUCLEOTIDE SEQUENCE [LARGE SCALE GENOMIC DNA]</scope>
    <source>
        <strain evidence="2 3">OADDL-BT1</strain>
    </source>
</reference>